<keyword evidence="3" id="KW-1185">Reference proteome</keyword>
<dbReference type="RefSeq" id="WP_220306323.1">
    <property type="nucleotide sequence ID" value="NZ_CP080590.1"/>
</dbReference>
<accession>A0ABX8WK29</accession>
<evidence type="ECO:0000313" key="2">
    <source>
        <dbReference type="EMBL" id="QYO77867.1"/>
    </source>
</evidence>
<feature type="region of interest" description="Disordered" evidence="1">
    <location>
        <begin position="44"/>
        <end position="65"/>
    </location>
</feature>
<evidence type="ECO:0000256" key="1">
    <source>
        <dbReference type="SAM" id="MobiDB-lite"/>
    </source>
</evidence>
<evidence type="ECO:0000313" key="3">
    <source>
        <dbReference type="Proteomes" id="UP000825799"/>
    </source>
</evidence>
<protein>
    <recommendedName>
        <fullName evidence="4">DUF1127 domain-containing protein</fullName>
    </recommendedName>
</protein>
<dbReference type="Proteomes" id="UP000825799">
    <property type="component" value="Chromosome"/>
</dbReference>
<reference evidence="2 3" key="1">
    <citation type="submission" date="2021-08" db="EMBL/GenBank/DDBJ databases">
        <title>Devosia salina sp. nov., isolated from the South China Sea sediment.</title>
        <authorList>
            <person name="Zhou Z."/>
        </authorList>
    </citation>
    <scope>NUCLEOTIDE SEQUENCE [LARGE SCALE GENOMIC DNA]</scope>
    <source>
        <strain evidence="2 3">SCS-3</strain>
    </source>
</reference>
<gene>
    <name evidence="2" type="ORF">K1X15_04695</name>
</gene>
<sequence>MTSIPTFLGFLLTLPAARLVDEQTRRRRAIQGLRLSSHLLNDVGMPDYDNPAADPRWVQRPDLER</sequence>
<proteinExistence type="predicted"/>
<dbReference type="EMBL" id="CP080590">
    <property type="protein sequence ID" value="QYO77867.1"/>
    <property type="molecule type" value="Genomic_DNA"/>
</dbReference>
<organism evidence="2 3">
    <name type="scientific">Devosia salina</name>
    <dbReference type="NCBI Taxonomy" id="2860336"/>
    <lineage>
        <taxon>Bacteria</taxon>
        <taxon>Pseudomonadati</taxon>
        <taxon>Pseudomonadota</taxon>
        <taxon>Alphaproteobacteria</taxon>
        <taxon>Hyphomicrobiales</taxon>
        <taxon>Devosiaceae</taxon>
        <taxon>Devosia</taxon>
    </lineage>
</organism>
<name>A0ABX8WK29_9HYPH</name>
<evidence type="ECO:0008006" key="4">
    <source>
        <dbReference type="Google" id="ProtNLM"/>
    </source>
</evidence>